<dbReference type="EMBL" id="QWIJ01000795">
    <property type="protein sequence ID" value="RMX78703.1"/>
    <property type="molecule type" value="Genomic_DNA"/>
</dbReference>
<reference evidence="4 5" key="1">
    <citation type="journal article" date="2018" name="BMC Genomics">
        <title>Genomic evidence for intraspecific hybridization in a clonal and extremely halotolerant yeast.</title>
        <authorList>
            <person name="Gostincar C."/>
            <person name="Stajich J.E."/>
            <person name="Zupancic J."/>
            <person name="Zalar P."/>
            <person name="Gunde-Cimerman N."/>
        </authorList>
    </citation>
    <scope>NUCLEOTIDE SEQUENCE [LARGE SCALE GENOMIC DNA]</scope>
    <source>
        <strain evidence="3 5">EXF-6654</strain>
        <strain evidence="2 4">EXF-6656</strain>
    </source>
</reference>
<gene>
    <name evidence="3" type="ORF">D0868_08704</name>
    <name evidence="2" type="ORF">D0869_08866</name>
</gene>
<feature type="chain" id="PRO_5036086033" evidence="1">
    <location>
        <begin position="21"/>
        <end position="364"/>
    </location>
</feature>
<name>A0A3M6YDA0_HORWE</name>
<evidence type="ECO:0000313" key="3">
    <source>
        <dbReference type="EMBL" id="RMY01010.1"/>
    </source>
</evidence>
<dbReference type="VEuPathDB" id="FungiDB:BTJ68_00710"/>
<accession>A0A3M6YDA0</accession>
<dbReference type="Proteomes" id="UP000282582">
    <property type="component" value="Unassembled WGS sequence"/>
</dbReference>
<comment type="caution">
    <text evidence="3">The sequence shown here is derived from an EMBL/GenBank/DDBJ whole genome shotgun (WGS) entry which is preliminary data.</text>
</comment>
<evidence type="ECO:0000313" key="2">
    <source>
        <dbReference type="EMBL" id="RMX78703.1"/>
    </source>
</evidence>
<keyword evidence="1" id="KW-0732">Signal</keyword>
<dbReference type="AlphaFoldDB" id="A0A3M6YDA0"/>
<sequence length="364" mass="39905">MSVPFYLAVILSTLMPACLAWVEVEDRAMGLDLTLTYGTAVLWTSNATSNVAMIEGSPQYRSAMSNLVRYSSPDAEDVSIRRPWFCRYFPSLQRCAPDEDLVAVADMLRALRTACDDFAGVPVPYCGVSTPIPLRWDGGADQSTFISAAIDFAELPRPGIRRAFAGAAAAMANGASDCTFGMSCEADRGWNDPTEVRAVLAIDYSQEVLTTSLMSAEENDLYAEYFETRFDLGAASLSSQDDPQEHWREVKGSIKRALAYTMRALTIYGPPLEREALHVVVYGDAVGTAGLKTALQECLEPYEPGFVVLPEDRKMADPIFAAAEGAVAFVDPTEDLVHELAGPIDGVFTLDKWWLESRYPEEEL</sequence>
<proteinExistence type="predicted"/>
<evidence type="ECO:0000256" key="1">
    <source>
        <dbReference type="SAM" id="SignalP"/>
    </source>
</evidence>
<dbReference type="Proteomes" id="UP000281245">
    <property type="component" value="Unassembled WGS sequence"/>
</dbReference>
<protein>
    <submittedName>
        <fullName evidence="3">Uncharacterized protein</fullName>
    </submittedName>
</protein>
<dbReference type="EMBL" id="QWIK01000790">
    <property type="protein sequence ID" value="RMY01010.1"/>
    <property type="molecule type" value="Genomic_DNA"/>
</dbReference>
<feature type="signal peptide" evidence="1">
    <location>
        <begin position="1"/>
        <end position="20"/>
    </location>
</feature>
<evidence type="ECO:0000313" key="5">
    <source>
        <dbReference type="Proteomes" id="UP000282582"/>
    </source>
</evidence>
<organism evidence="3 5">
    <name type="scientific">Hortaea werneckii</name>
    <name type="common">Black yeast</name>
    <name type="synonym">Cladosporium werneckii</name>
    <dbReference type="NCBI Taxonomy" id="91943"/>
    <lineage>
        <taxon>Eukaryota</taxon>
        <taxon>Fungi</taxon>
        <taxon>Dikarya</taxon>
        <taxon>Ascomycota</taxon>
        <taxon>Pezizomycotina</taxon>
        <taxon>Dothideomycetes</taxon>
        <taxon>Dothideomycetidae</taxon>
        <taxon>Mycosphaerellales</taxon>
        <taxon>Teratosphaeriaceae</taxon>
        <taxon>Hortaea</taxon>
    </lineage>
</organism>
<evidence type="ECO:0000313" key="4">
    <source>
        <dbReference type="Proteomes" id="UP000281245"/>
    </source>
</evidence>
<dbReference type="OrthoDB" id="3643156at2759"/>